<protein>
    <recommendedName>
        <fullName evidence="2">DNA ligase (ATP)</fullName>
        <ecNumber evidence="2">6.5.1.1</ecNumber>
    </recommendedName>
</protein>
<dbReference type="EC" id="6.5.1.1" evidence="2"/>
<dbReference type="EMBL" id="CP098755">
    <property type="protein sequence ID" value="USG67723.1"/>
    <property type="molecule type" value="Genomic_DNA"/>
</dbReference>
<dbReference type="PANTHER" id="PTHR45674">
    <property type="entry name" value="DNA LIGASE 1/3 FAMILY MEMBER"/>
    <property type="match status" value="1"/>
</dbReference>
<dbReference type="PROSITE" id="PS50160">
    <property type="entry name" value="DNA_LIGASE_A3"/>
    <property type="match status" value="1"/>
</dbReference>
<dbReference type="Gene3D" id="3.30.470.30">
    <property type="entry name" value="DNA ligase/mRNA capping enzyme"/>
    <property type="match status" value="1"/>
</dbReference>
<dbReference type="PANTHER" id="PTHR45674:SF4">
    <property type="entry name" value="DNA LIGASE 1"/>
    <property type="match status" value="1"/>
</dbReference>
<dbReference type="InterPro" id="IPR012310">
    <property type="entry name" value="DNA_ligase_ATP-dep_cent"/>
</dbReference>
<keyword evidence="3 6" id="KW-0436">Ligase</keyword>
<dbReference type="CDD" id="cd07906">
    <property type="entry name" value="Adenylation_DNA_ligase_LigD_LigC"/>
    <property type="match status" value="1"/>
</dbReference>
<name>A0ABY4WKN3_9BACL</name>
<dbReference type="PROSITE" id="PS00697">
    <property type="entry name" value="DNA_LIGASE_A1"/>
    <property type="match status" value="1"/>
</dbReference>
<dbReference type="Proteomes" id="UP001056500">
    <property type="component" value="Chromosome"/>
</dbReference>
<dbReference type="InterPro" id="IPR050191">
    <property type="entry name" value="ATP-dep_DNA_ligase"/>
</dbReference>
<evidence type="ECO:0000256" key="1">
    <source>
        <dbReference type="ARBA" id="ARBA00007572"/>
    </source>
</evidence>
<dbReference type="SUPFAM" id="SSF50249">
    <property type="entry name" value="Nucleic acid-binding proteins"/>
    <property type="match status" value="1"/>
</dbReference>
<evidence type="ECO:0000256" key="4">
    <source>
        <dbReference type="ARBA" id="ARBA00034003"/>
    </source>
</evidence>
<dbReference type="GO" id="GO:0016874">
    <property type="term" value="F:ligase activity"/>
    <property type="evidence" value="ECO:0007669"/>
    <property type="project" value="UniProtKB-KW"/>
</dbReference>
<evidence type="ECO:0000313" key="7">
    <source>
        <dbReference type="Proteomes" id="UP001056500"/>
    </source>
</evidence>
<sequence>MELKPIIPFEPISTEQYPDGPDWVAQIKWDGVRVLTYFDGSVVRLWNRKMHERTLHYPEITDLTTYCHASSVILDGEVIALGSDGKPSFYEVMRRDGLRRMEKVPQMQKEVPVTYMIFDILYWNGEWITSYPLVERQRILSKIITPNNHVQLVENFDNAEALYQVVQAQGMEGVLMKDLSSSYLINGKDPRWRKKKFYRDIIAVVGGITLRDQIVNALLLGLFDQQGRLWYIGHAGTGRLSKNDWVNLTERIKPLVQKKMPFAQKPPRTADAIWLQPEITAKIKFAEWKEGHFLRQPSIQGFVDTPAHACLLP</sequence>
<proteinExistence type="inferred from homology"/>
<evidence type="ECO:0000313" key="6">
    <source>
        <dbReference type="EMBL" id="USG67723.1"/>
    </source>
</evidence>
<evidence type="ECO:0000256" key="3">
    <source>
        <dbReference type="ARBA" id="ARBA00022598"/>
    </source>
</evidence>
<organism evidence="6 7">
    <name type="scientific">Brevibacillus ruminantium</name>
    <dbReference type="NCBI Taxonomy" id="2950604"/>
    <lineage>
        <taxon>Bacteria</taxon>
        <taxon>Bacillati</taxon>
        <taxon>Bacillota</taxon>
        <taxon>Bacilli</taxon>
        <taxon>Bacillales</taxon>
        <taxon>Paenibacillaceae</taxon>
        <taxon>Brevibacillus</taxon>
    </lineage>
</organism>
<dbReference type="Gene3D" id="2.40.50.140">
    <property type="entry name" value="Nucleic acid-binding proteins"/>
    <property type="match status" value="1"/>
</dbReference>
<dbReference type="Pfam" id="PF01068">
    <property type="entry name" value="DNA_ligase_A_M"/>
    <property type="match status" value="1"/>
</dbReference>
<evidence type="ECO:0000259" key="5">
    <source>
        <dbReference type="PROSITE" id="PS50160"/>
    </source>
</evidence>
<comment type="catalytic activity">
    <reaction evidence="4">
        <text>ATP + (deoxyribonucleotide)n-3'-hydroxyl + 5'-phospho-(deoxyribonucleotide)m = (deoxyribonucleotide)n+m + AMP + diphosphate.</text>
        <dbReference type="EC" id="6.5.1.1"/>
    </reaction>
</comment>
<dbReference type="InterPro" id="IPR016059">
    <property type="entry name" value="DNA_ligase_ATP-dep_CS"/>
</dbReference>
<accession>A0ABY4WKN3</accession>
<feature type="domain" description="ATP-dependent DNA ligase family profile" evidence="5">
    <location>
        <begin position="106"/>
        <end position="196"/>
    </location>
</feature>
<dbReference type="RefSeq" id="WP_251874820.1">
    <property type="nucleotide sequence ID" value="NZ_CP098755.1"/>
</dbReference>
<reference evidence="6" key="1">
    <citation type="submission" date="2022-06" db="EMBL/GenBank/DDBJ databases">
        <title>Genome sequencing of Brevibacillus sp. BB3-R1.</title>
        <authorList>
            <person name="Heo J."/>
            <person name="Lee D."/>
            <person name="Won M."/>
            <person name="Han B.-H."/>
            <person name="Hong S.-B."/>
            <person name="Kwon S.-W."/>
        </authorList>
    </citation>
    <scope>NUCLEOTIDE SEQUENCE</scope>
    <source>
        <strain evidence="6">BB3-R1</strain>
    </source>
</reference>
<evidence type="ECO:0000256" key="2">
    <source>
        <dbReference type="ARBA" id="ARBA00012727"/>
    </source>
</evidence>
<dbReference type="CDD" id="cd07971">
    <property type="entry name" value="OBF_DNA_ligase_LigD"/>
    <property type="match status" value="1"/>
</dbReference>
<keyword evidence="7" id="KW-1185">Reference proteome</keyword>
<comment type="similarity">
    <text evidence="1">Belongs to the ATP-dependent DNA ligase family.</text>
</comment>
<dbReference type="SUPFAM" id="SSF56091">
    <property type="entry name" value="DNA ligase/mRNA capping enzyme, catalytic domain"/>
    <property type="match status" value="1"/>
</dbReference>
<dbReference type="Pfam" id="PF04679">
    <property type="entry name" value="DNA_ligase_A_C"/>
    <property type="match status" value="1"/>
</dbReference>
<dbReference type="InterPro" id="IPR012309">
    <property type="entry name" value="DNA_ligase_ATP-dep_C"/>
</dbReference>
<gene>
    <name evidence="6" type="ORF">NDK47_10765</name>
</gene>
<dbReference type="InterPro" id="IPR012340">
    <property type="entry name" value="NA-bd_OB-fold"/>
</dbReference>